<evidence type="ECO:0000313" key="1">
    <source>
        <dbReference type="EMBL" id="MDA0163279.1"/>
    </source>
</evidence>
<dbReference type="EMBL" id="JAPDOD010000024">
    <property type="protein sequence ID" value="MDA0163279.1"/>
    <property type="molecule type" value="Genomic_DNA"/>
</dbReference>
<gene>
    <name evidence="1" type="ORF">OM076_23595</name>
</gene>
<name>A0A9X3MV47_9ACTN</name>
<sequence>MAAGLAVALAAGLGGWAVADRIARDPVAPTAAAPQVLSAGPARLKVSAGWHRAVRAPALPGLEKAPAYMPYAGLTTTVSVALVPADSASLVPAALETKAEGGLPKAETARVVGLQARAYRGVRTGDSVLDVYAIPTTRGVLTLVCTARSGAEEAPTWCLEGLDQITVEGARPITLNAGTAYRMRAPQTIKSLDDVRVRERVALRRAKGPVGQARAAKTLWLAYASAADELGPLAPKGEASEEVVVALRNTARAYRKLNTAAGHKSKRGWKRARVAVTKAEKQLKTLVAMT</sequence>
<dbReference type="AlphaFoldDB" id="A0A9X3MV47"/>
<reference evidence="1" key="1">
    <citation type="submission" date="2022-10" db="EMBL/GenBank/DDBJ databases">
        <title>The WGS of Solirubrobacter ginsenosidimutans DSM 21036.</title>
        <authorList>
            <person name="Jiang Z."/>
        </authorList>
    </citation>
    <scope>NUCLEOTIDE SEQUENCE</scope>
    <source>
        <strain evidence="1">DSM 21036</strain>
    </source>
</reference>
<organism evidence="1 2">
    <name type="scientific">Solirubrobacter ginsenosidimutans</name>
    <dbReference type="NCBI Taxonomy" id="490573"/>
    <lineage>
        <taxon>Bacteria</taxon>
        <taxon>Bacillati</taxon>
        <taxon>Actinomycetota</taxon>
        <taxon>Thermoleophilia</taxon>
        <taxon>Solirubrobacterales</taxon>
        <taxon>Solirubrobacteraceae</taxon>
        <taxon>Solirubrobacter</taxon>
    </lineage>
</organism>
<accession>A0A9X3MV47</accession>
<dbReference type="Proteomes" id="UP001149140">
    <property type="component" value="Unassembled WGS sequence"/>
</dbReference>
<dbReference type="RefSeq" id="WP_270042522.1">
    <property type="nucleotide sequence ID" value="NZ_JAPDOD010000024.1"/>
</dbReference>
<protein>
    <submittedName>
        <fullName evidence="1">Uncharacterized protein</fullName>
    </submittedName>
</protein>
<keyword evidence="2" id="KW-1185">Reference proteome</keyword>
<comment type="caution">
    <text evidence="1">The sequence shown here is derived from an EMBL/GenBank/DDBJ whole genome shotgun (WGS) entry which is preliminary data.</text>
</comment>
<proteinExistence type="predicted"/>
<evidence type="ECO:0000313" key="2">
    <source>
        <dbReference type="Proteomes" id="UP001149140"/>
    </source>
</evidence>